<dbReference type="Proteomes" id="UP000228750">
    <property type="component" value="Unassembled WGS sequence"/>
</dbReference>
<comment type="caution">
    <text evidence="1">The sequence shown here is derived from an EMBL/GenBank/DDBJ whole genome shotgun (WGS) entry which is preliminary data.</text>
</comment>
<evidence type="ECO:0008006" key="3">
    <source>
        <dbReference type="Google" id="ProtNLM"/>
    </source>
</evidence>
<accession>A0A2M7V5H8</accession>
<protein>
    <recommendedName>
        <fullName evidence="3">Type II toxin-antitoxin system PemK/MazF family toxin</fullName>
    </recommendedName>
</protein>
<gene>
    <name evidence="1" type="ORF">COX82_01820</name>
</gene>
<dbReference type="Gene3D" id="2.30.30.110">
    <property type="match status" value="1"/>
</dbReference>
<proteinExistence type="predicted"/>
<evidence type="ECO:0000313" key="2">
    <source>
        <dbReference type="Proteomes" id="UP000228750"/>
    </source>
</evidence>
<dbReference type="GO" id="GO:0003677">
    <property type="term" value="F:DNA binding"/>
    <property type="evidence" value="ECO:0007669"/>
    <property type="project" value="InterPro"/>
</dbReference>
<dbReference type="Pfam" id="PF02452">
    <property type="entry name" value="PemK_toxin"/>
    <property type="match status" value="1"/>
</dbReference>
<organism evidence="1 2">
    <name type="scientific">Candidatus Magasanikbacteria bacterium CG_4_10_14_0_2_um_filter_41_10</name>
    <dbReference type="NCBI Taxonomy" id="1974638"/>
    <lineage>
        <taxon>Bacteria</taxon>
        <taxon>Candidatus Magasanikiibacteriota</taxon>
    </lineage>
</organism>
<dbReference type="InterPro" id="IPR011067">
    <property type="entry name" value="Plasmid_toxin/cell-grow_inhib"/>
</dbReference>
<reference evidence="2" key="1">
    <citation type="submission" date="2017-09" db="EMBL/GenBank/DDBJ databases">
        <title>Depth-based differentiation of microbial function through sediment-hosted aquifers and enrichment of novel symbionts in the deep terrestrial subsurface.</title>
        <authorList>
            <person name="Probst A.J."/>
            <person name="Ladd B."/>
            <person name="Jarett J.K."/>
            <person name="Geller-Mcgrath D.E."/>
            <person name="Sieber C.M.K."/>
            <person name="Emerson J.B."/>
            <person name="Anantharaman K."/>
            <person name="Thomas B.C."/>
            <person name="Malmstrom R."/>
            <person name="Stieglmeier M."/>
            <person name="Klingl A."/>
            <person name="Woyke T."/>
            <person name="Ryan C.M."/>
            <person name="Banfield J.F."/>
        </authorList>
    </citation>
    <scope>NUCLEOTIDE SEQUENCE [LARGE SCALE GENOMIC DNA]</scope>
</reference>
<dbReference type="SUPFAM" id="SSF50118">
    <property type="entry name" value="Cell growth inhibitor/plasmid maintenance toxic component"/>
    <property type="match status" value="1"/>
</dbReference>
<dbReference type="EMBL" id="PFPJ01000032">
    <property type="protein sequence ID" value="PIZ93864.1"/>
    <property type="molecule type" value="Genomic_DNA"/>
</dbReference>
<evidence type="ECO:0000313" key="1">
    <source>
        <dbReference type="EMBL" id="PIZ93864.1"/>
    </source>
</evidence>
<dbReference type="InterPro" id="IPR003477">
    <property type="entry name" value="PemK-like"/>
</dbReference>
<name>A0A2M7V5H8_9BACT</name>
<dbReference type="AlphaFoldDB" id="A0A2M7V5H8"/>
<sequence>MKTAQEIGQLFVNWTKKKLRHHLKEDIILKNEIAELFYREGQIWWTALGKNIGFEMDGKKEEFHRPVLILKKYNEHMCFVLPLTTQVKDQKVWYQVGVSGSDKKRAVNITQGRAISTRRLLRKDSVVEQEELQNVKDAFVKQFI</sequence>